<dbReference type="Pfam" id="PF01212">
    <property type="entry name" value="Beta_elim_lyase"/>
    <property type="match status" value="1"/>
</dbReference>
<dbReference type="EMBL" id="QJKI01000035">
    <property type="protein sequence ID" value="PXX74031.1"/>
    <property type="molecule type" value="Genomic_DNA"/>
</dbReference>
<accession>A0A318KCF9</accession>
<feature type="domain" description="Aromatic amino acid beta-eliminating lyase/threonine aldolase" evidence="6">
    <location>
        <begin position="8"/>
        <end position="295"/>
    </location>
</feature>
<comment type="caution">
    <text evidence="7">The sequence shown here is derived from an EMBL/GenBank/DDBJ whole genome shotgun (WGS) entry which is preliminary data.</text>
</comment>
<evidence type="ECO:0000259" key="6">
    <source>
        <dbReference type="Pfam" id="PF01212"/>
    </source>
</evidence>
<dbReference type="AlphaFoldDB" id="A0A318KCF9"/>
<keyword evidence="4 5" id="KW-0663">Pyridoxal phosphate</keyword>
<dbReference type="InterPro" id="IPR001597">
    <property type="entry name" value="ArAA_b-elim_lyase/Thr_aldolase"/>
</dbReference>
<dbReference type="RefSeq" id="WP_110392161.1">
    <property type="nucleotide sequence ID" value="NZ_QJKI01000035.1"/>
</dbReference>
<protein>
    <recommendedName>
        <fullName evidence="5">L-threonine aldolase</fullName>
        <ecNumber evidence="5">4.1.2.48</ecNumber>
    </recommendedName>
</protein>
<proteinExistence type="inferred from homology"/>
<comment type="cofactor">
    <cofactor evidence="1 5">
        <name>pyridoxal 5'-phosphate</name>
        <dbReference type="ChEBI" id="CHEBI:597326"/>
    </cofactor>
</comment>
<dbReference type="GO" id="GO:0006567">
    <property type="term" value="P:L-threonine catabolic process"/>
    <property type="evidence" value="ECO:0007669"/>
    <property type="project" value="UniProtKB-UniRule"/>
</dbReference>
<evidence type="ECO:0000313" key="8">
    <source>
        <dbReference type="Proteomes" id="UP000247555"/>
    </source>
</evidence>
<dbReference type="Proteomes" id="UP000247555">
    <property type="component" value="Unassembled WGS sequence"/>
</dbReference>
<comment type="catalytic activity">
    <reaction evidence="5">
        <text>L-threonine = acetaldehyde + glycine</text>
        <dbReference type="Rhea" id="RHEA:19625"/>
        <dbReference type="ChEBI" id="CHEBI:15343"/>
        <dbReference type="ChEBI" id="CHEBI:57305"/>
        <dbReference type="ChEBI" id="CHEBI:57926"/>
        <dbReference type="EC" id="4.1.2.48"/>
    </reaction>
</comment>
<dbReference type="PANTHER" id="PTHR48097:SF5">
    <property type="entry name" value="LOW SPECIFICITY L-THREONINE ALDOLASE"/>
    <property type="match status" value="1"/>
</dbReference>
<evidence type="ECO:0000256" key="4">
    <source>
        <dbReference type="ARBA" id="ARBA00022898"/>
    </source>
</evidence>
<comment type="function">
    <text evidence="5">Catalyzes the cleavage of L-allo-threonine and L-threonine to glycine and acetaldehyde.</text>
</comment>
<comment type="catalytic activity">
    <reaction evidence="5">
        <text>L-allo-threonine = acetaldehyde + glycine</text>
        <dbReference type="Rhea" id="RHEA:26209"/>
        <dbReference type="ChEBI" id="CHEBI:15343"/>
        <dbReference type="ChEBI" id="CHEBI:57305"/>
        <dbReference type="ChEBI" id="CHEBI:58585"/>
        <dbReference type="EC" id="4.1.2.48"/>
    </reaction>
</comment>
<evidence type="ECO:0000256" key="2">
    <source>
        <dbReference type="ARBA" id="ARBA00006966"/>
    </source>
</evidence>
<dbReference type="Gene3D" id="3.90.1150.10">
    <property type="entry name" value="Aspartate Aminotransferase, domain 1"/>
    <property type="match status" value="1"/>
</dbReference>
<name>A0A318KCF9_9NEIS</name>
<dbReference type="InterPro" id="IPR015421">
    <property type="entry name" value="PyrdxlP-dep_Trfase_major"/>
</dbReference>
<dbReference type="PANTHER" id="PTHR48097">
    <property type="entry name" value="L-THREONINE ALDOLASE-RELATED"/>
    <property type="match status" value="1"/>
</dbReference>
<keyword evidence="5" id="KW-0456">Lyase</keyword>
<dbReference type="InterPro" id="IPR015424">
    <property type="entry name" value="PyrdxlP-dep_Trfase"/>
</dbReference>
<evidence type="ECO:0000256" key="3">
    <source>
        <dbReference type="ARBA" id="ARBA00011881"/>
    </source>
</evidence>
<gene>
    <name evidence="7" type="ORF">DFR34_13513</name>
</gene>
<dbReference type="InterPro" id="IPR026273">
    <property type="entry name" value="Low_specificity_L-TA_bact"/>
</dbReference>
<comment type="similarity">
    <text evidence="2 5">Belongs to the threonine aldolase family.</text>
</comment>
<dbReference type="OrthoDB" id="9774495at2"/>
<dbReference type="GO" id="GO:0008732">
    <property type="term" value="F:L-allo-threonine aldolase activity"/>
    <property type="evidence" value="ECO:0007669"/>
    <property type="project" value="RHEA"/>
</dbReference>
<dbReference type="SUPFAM" id="SSF53383">
    <property type="entry name" value="PLP-dependent transferases"/>
    <property type="match status" value="1"/>
</dbReference>
<organism evidence="7 8">
    <name type="scientific">Rivihabitans pingtungensis</name>
    <dbReference type="NCBI Taxonomy" id="1054498"/>
    <lineage>
        <taxon>Bacteria</taxon>
        <taxon>Pseudomonadati</taxon>
        <taxon>Pseudomonadota</taxon>
        <taxon>Betaproteobacteria</taxon>
        <taxon>Neisseriales</taxon>
        <taxon>Aquaspirillaceae</taxon>
        <taxon>Rivihabitans</taxon>
    </lineage>
</organism>
<evidence type="ECO:0000313" key="7">
    <source>
        <dbReference type="EMBL" id="PXX74031.1"/>
    </source>
</evidence>
<evidence type="ECO:0000256" key="5">
    <source>
        <dbReference type="PIRNR" id="PIRNR038940"/>
    </source>
</evidence>
<sequence>MSDAPIYFTSDNAAGMCPEVLQALIAANDGPAAAYGHDPLTQALEAQFAELFEYPVTVLLVSTGTAANALSLAALTPPWGCVLCHADSHIQHDECGAPEFFTAGAKLQPLAGARGKLCPDALAAALRQKKGDVHSVQPSAVSLTQATEVGSVYTLDELEAIGAVCRQAGVGLHMDGARFANALARLDCSPAEMTWQRGVDVLSFGASKNGAMAAEAIVVFDPGLARELAFRRKRAGHLLSKTRFCAAQLQGYLHDDAWLRHARHANAMAARLAHGLAAVPGVTLSAPVEANIVFCQLPEAVLSGLQAAGFMFYTGRWAPGVARLVTSFATREDEVDALLAEATRLAG</sequence>
<comment type="subunit">
    <text evidence="3">Homotetramer.</text>
</comment>
<dbReference type="CDD" id="cd06502">
    <property type="entry name" value="TA_like"/>
    <property type="match status" value="1"/>
</dbReference>
<dbReference type="EC" id="4.1.2.48" evidence="5"/>
<reference evidence="7 8" key="1">
    <citation type="submission" date="2018-05" db="EMBL/GenBank/DDBJ databases">
        <title>Genomic Encyclopedia of Type Strains, Phase IV (KMG-IV): sequencing the most valuable type-strain genomes for metagenomic binning, comparative biology and taxonomic classification.</title>
        <authorList>
            <person name="Goeker M."/>
        </authorList>
    </citation>
    <scope>NUCLEOTIDE SEQUENCE [LARGE SCALE GENOMIC DNA]</scope>
    <source>
        <strain evidence="7 8">DSM 29661</strain>
    </source>
</reference>
<dbReference type="Gene3D" id="3.40.640.10">
    <property type="entry name" value="Type I PLP-dependent aspartate aminotransferase-like (Major domain)"/>
    <property type="match status" value="1"/>
</dbReference>
<dbReference type="InterPro" id="IPR015422">
    <property type="entry name" value="PyrdxlP-dep_Trfase_small"/>
</dbReference>
<keyword evidence="8" id="KW-1185">Reference proteome</keyword>
<dbReference type="PIRSF" id="PIRSF038940">
    <property type="entry name" value="Low_specificity_LTA"/>
    <property type="match status" value="1"/>
</dbReference>
<evidence type="ECO:0000256" key="1">
    <source>
        <dbReference type="ARBA" id="ARBA00001933"/>
    </source>
</evidence>